<dbReference type="Pfam" id="PF03412">
    <property type="entry name" value="Peptidase_C39"/>
    <property type="match status" value="1"/>
</dbReference>
<dbReference type="EMBL" id="AZFN01000016">
    <property type="protein sequence ID" value="KRM01627.1"/>
    <property type="molecule type" value="Genomic_DNA"/>
</dbReference>
<dbReference type="AlphaFoldDB" id="A0A0R1VC12"/>
<keyword evidence="7" id="KW-0378">Hydrolase</keyword>
<evidence type="ECO:0000256" key="10">
    <source>
        <dbReference type="ARBA" id="ARBA00022927"/>
    </source>
</evidence>
<evidence type="ECO:0000313" key="19">
    <source>
        <dbReference type="EMBL" id="KRM01627.1"/>
    </source>
</evidence>
<evidence type="ECO:0000256" key="4">
    <source>
        <dbReference type="ARBA" id="ARBA00022670"/>
    </source>
</evidence>
<dbReference type="GO" id="GO:0034040">
    <property type="term" value="F:ATPase-coupled lipid transmembrane transporter activity"/>
    <property type="evidence" value="ECO:0007669"/>
    <property type="project" value="TreeGrafter"/>
</dbReference>
<dbReference type="Pfam" id="PF00005">
    <property type="entry name" value="ABC_tran"/>
    <property type="match status" value="1"/>
</dbReference>
<reference evidence="19 20" key="1">
    <citation type="journal article" date="2015" name="Genome Announc.">
        <title>Expanding the biotechnology potential of lactobacilli through comparative genomics of 213 strains and associated genera.</title>
        <authorList>
            <person name="Sun Z."/>
            <person name="Harris H.M."/>
            <person name="McCann A."/>
            <person name="Guo C."/>
            <person name="Argimon S."/>
            <person name="Zhang W."/>
            <person name="Yang X."/>
            <person name="Jeffery I.B."/>
            <person name="Cooney J.C."/>
            <person name="Kagawa T.F."/>
            <person name="Liu W."/>
            <person name="Song Y."/>
            <person name="Salvetti E."/>
            <person name="Wrobel A."/>
            <person name="Rasinkangas P."/>
            <person name="Parkhill J."/>
            <person name="Rea M.C."/>
            <person name="O'Sullivan O."/>
            <person name="Ritari J."/>
            <person name="Douillard F.P."/>
            <person name="Paul Ross R."/>
            <person name="Yang R."/>
            <person name="Briner A.E."/>
            <person name="Felis G.E."/>
            <person name="de Vos W.M."/>
            <person name="Barrangou R."/>
            <person name="Klaenhammer T.R."/>
            <person name="Caufield P.W."/>
            <person name="Cui Y."/>
            <person name="Zhang H."/>
            <person name="O'Toole P.W."/>
        </authorList>
    </citation>
    <scope>NUCLEOTIDE SEQUENCE [LARGE SCALE GENOMIC DNA]</scope>
    <source>
        <strain evidence="19 20">DSM 16045</strain>
    </source>
</reference>
<dbReference type="PATRIC" id="fig|1423749.3.peg.565"/>
<evidence type="ECO:0000256" key="5">
    <source>
        <dbReference type="ARBA" id="ARBA00022692"/>
    </source>
</evidence>
<dbReference type="GO" id="GO:0008234">
    <property type="term" value="F:cysteine-type peptidase activity"/>
    <property type="evidence" value="ECO:0007669"/>
    <property type="project" value="UniProtKB-KW"/>
</dbReference>
<dbReference type="GO" id="GO:0016887">
    <property type="term" value="F:ATP hydrolysis activity"/>
    <property type="evidence" value="ECO:0007669"/>
    <property type="project" value="InterPro"/>
</dbReference>
<feature type="domain" description="ABC transmembrane type-1" evidence="17">
    <location>
        <begin position="167"/>
        <end position="448"/>
    </location>
</feature>
<dbReference type="PROSITE" id="PS50893">
    <property type="entry name" value="ABC_TRANSPORTER_2"/>
    <property type="match status" value="1"/>
</dbReference>
<keyword evidence="12 15" id="KW-1133">Transmembrane helix</keyword>
<feature type="transmembrane region" description="Helical" evidence="15">
    <location>
        <begin position="305"/>
        <end position="323"/>
    </location>
</feature>
<feature type="domain" description="ABC transporter" evidence="16">
    <location>
        <begin position="479"/>
        <end position="711"/>
    </location>
</feature>
<proteinExistence type="predicted"/>
<evidence type="ECO:0000256" key="12">
    <source>
        <dbReference type="ARBA" id="ARBA00022989"/>
    </source>
</evidence>
<evidence type="ECO:0000256" key="14">
    <source>
        <dbReference type="ARBA" id="ARBA00043264"/>
    </source>
</evidence>
<dbReference type="Gene3D" id="1.20.1560.10">
    <property type="entry name" value="ABC transporter type 1, transmembrane domain"/>
    <property type="match status" value="1"/>
</dbReference>
<dbReference type="SMART" id="SM00382">
    <property type="entry name" value="AAA"/>
    <property type="match status" value="1"/>
</dbReference>
<evidence type="ECO:0000256" key="8">
    <source>
        <dbReference type="ARBA" id="ARBA00022807"/>
    </source>
</evidence>
<evidence type="ECO:0000259" key="18">
    <source>
        <dbReference type="PROSITE" id="PS50990"/>
    </source>
</evidence>
<feature type="domain" description="Peptidase C39" evidence="18">
    <location>
        <begin position="9"/>
        <end position="136"/>
    </location>
</feature>
<name>A0A0R1VC12_9LACO</name>
<keyword evidence="20" id="KW-1185">Reference proteome</keyword>
<dbReference type="InterPro" id="IPR027417">
    <property type="entry name" value="P-loop_NTPase"/>
</dbReference>
<dbReference type="InterPro" id="IPR003593">
    <property type="entry name" value="AAA+_ATPase"/>
</dbReference>
<dbReference type="PROSITE" id="PS50990">
    <property type="entry name" value="PEPTIDASE_C39"/>
    <property type="match status" value="1"/>
</dbReference>
<evidence type="ECO:0000256" key="9">
    <source>
        <dbReference type="ARBA" id="ARBA00022840"/>
    </source>
</evidence>
<keyword evidence="3" id="KW-1003">Cell membrane</keyword>
<evidence type="ECO:0000256" key="2">
    <source>
        <dbReference type="ARBA" id="ARBA00022448"/>
    </source>
</evidence>
<keyword evidence="14" id="KW-0080">Bacteriocin transport</keyword>
<dbReference type="GO" id="GO:0006508">
    <property type="term" value="P:proteolysis"/>
    <property type="evidence" value="ECO:0007669"/>
    <property type="project" value="UniProtKB-KW"/>
</dbReference>
<dbReference type="Proteomes" id="UP000051739">
    <property type="component" value="Unassembled WGS sequence"/>
</dbReference>
<keyword evidence="5 15" id="KW-0812">Transmembrane</keyword>
<evidence type="ECO:0000256" key="15">
    <source>
        <dbReference type="SAM" id="Phobius"/>
    </source>
</evidence>
<keyword evidence="2" id="KW-0813">Transport</keyword>
<evidence type="ECO:0000256" key="3">
    <source>
        <dbReference type="ARBA" id="ARBA00022475"/>
    </source>
</evidence>
<evidence type="ECO:0000256" key="7">
    <source>
        <dbReference type="ARBA" id="ARBA00022801"/>
    </source>
</evidence>
<protein>
    <submittedName>
        <fullName evidence="19">Lactacin F ABC transporter permease component</fullName>
    </submittedName>
</protein>
<dbReference type="InterPro" id="IPR005897">
    <property type="entry name" value="Pept_C39_ABC_bacteriocin"/>
</dbReference>
<keyword evidence="13 15" id="KW-0472">Membrane</keyword>
<dbReference type="GO" id="GO:0015031">
    <property type="term" value="P:protein transport"/>
    <property type="evidence" value="ECO:0007669"/>
    <property type="project" value="UniProtKB-KW"/>
</dbReference>
<organism evidence="19 20">
    <name type="scientific">Limosilactobacillus gastricus DSM 16045</name>
    <dbReference type="NCBI Taxonomy" id="1423749"/>
    <lineage>
        <taxon>Bacteria</taxon>
        <taxon>Bacillati</taxon>
        <taxon>Bacillota</taxon>
        <taxon>Bacilli</taxon>
        <taxon>Lactobacillales</taxon>
        <taxon>Lactobacillaceae</taxon>
        <taxon>Limosilactobacillus</taxon>
    </lineage>
</organism>
<evidence type="ECO:0000256" key="6">
    <source>
        <dbReference type="ARBA" id="ARBA00022741"/>
    </source>
</evidence>
<dbReference type="PANTHER" id="PTHR24221:SF654">
    <property type="entry name" value="ATP-BINDING CASSETTE SUB-FAMILY B MEMBER 6"/>
    <property type="match status" value="1"/>
</dbReference>
<feature type="transmembrane region" description="Helical" evidence="15">
    <location>
        <begin position="390"/>
        <end position="412"/>
    </location>
</feature>
<dbReference type="GO" id="GO:0043214">
    <property type="term" value="F:ABC-type bacteriocin transporter activity"/>
    <property type="evidence" value="ECO:0007669"/>
    <property type="project" value="InterPro"/>
</dbReference>
<dbReference type="GO" id="GO:0005524">
    <property type="term" value="F:ATP binding"/>
    <property type="evidence" value="ECO:0007669"/>
    <property type="project" value="UniProtKB-KW"/>
</dbReference>
<evidence type="ECO:0000259" key="16">
    <source>
        <dbReference type="PROSITE" id="PS50893"/>
    </source>
</evidence>
<dbReference type="GO" id="GO:0005886">
    <property type="term" value="C:plasma membrane"/>
    <property type="evidence" value="ECO:0007669"/>
    <property type="project" value="UniProtKB-SubCell"/>
</dbReference>
<gene>
    <name evidence="19" type="ORF">FC60_GL000561</name>
</gene>
<keyword evidence="10" id="KW-0653">Protein transport</keyword>
<dbReference type="NCBIfam" id="TIGR01193">
    <property type="entry name" value="bacteriocin_ABC"/>
    <property type="match status" value="1"/>
</dbReference>
<keyword evidence="6" id="KW-0547">Nucleotide-binding</keyword>
<dbReference type="CDD" id="cd02418">
    <property type="entry name" value="Peptidase_C39B"/>
    <property type="match status" value="1"/>
</dbReference>
<dbReference type="InterPro" id="IPR005074">
    <property type="entry name" value="Peptidase_C39"/>
</dbReference>
<feature type="transmembrane region" description="Helical" evidence="15">
    <location>
        <begin position="276"/>
        <end position="299"/>
    </location>
</feature>
<dbReference type="CDD" id="cd18570">
    <property type="entry name" value="ABC_6TM_PCAT1_LagD_like"/>
    <property type="match status" value="1"/>
</dbReference>
<evidence type="ECO:0000313" key="20">
    <source>
        <dbReference type="Proteomes" id="UP000051739"/>
    </source>
</evidence>
<dbReference type="SUPFAM" id="SSF52540">
    <property type="entry name" value="P-loop containing nucleoside triphosphate hydrolases"/>
    <property type="match status" value="1"/>
</dbReference>
<dbReference type="Pfam" id="PF00664">
    <property type="entry name" value="ABC_membrane"/>
    <property type="match status" value="1"/>
</dbReference>
<keyword evidence="9" id="KW-0067">ATP-binding</keyword>
<evidence type="ECO:0000256" key="1">
    <source>
        <dbReference type="ARBA" id="ARBA00004651"/>
    </source>
</evidence>
<dbReference type="PANTHER" id="PTHR24221">
    <property type="entry name" value="ATP-BINDING CASSETTE SUB-FAMILY B"/>
    <property type="match status" value="1"/>
</dbReference>
<dbReference type="FunFam" id="3.40.50.300:FF:000299">
    <property type="entry name" value="ABC transporter ATP-binding protein/permease"/>
    <property type="match status" value="1"/>
</dbReference>
<accession>A0A0R1VC12</accession>
<dbReference type="SUPFAM" id="SSF90123">
    <property type="entry name" value="ABC transporter transmembrane region"/>
    <property type="match status" value="1"/>
</dbReference>
<evidence type="ECO:0000256" key="11">
    <source>
        <dbReference type="ARBA" id="ARBA00022967"/>
    </source>
</evidence>
<keyword evidence="4" id="KW-0645">Protease</keyword>
<feature type="transmembrane region" description="Helical" evidence="15">
    <location>
        <begin position="166"/>
        <end position="188"/>
    </location>
</feature>
<dbReference type="InterPro" id="IPR039421">
    <property type="entry name" value="Type_1_exporter"/>
</dbReference>
<dbReference type="InterPro" id="IPR011527">
    <property type="entry name" value="ABC1_TM_dom"/>
</dbReference>
<evidence type="ECO:0000259" key="17">
    <source>
        <dbReference type="PROSITE" id="PS50929"/>
    </source>
</evidence>
<comment type="subcellular location">
    <subcellularLocation>
        <location evidence="1">Cell membrane</location>
        <topology evidence="1">Multi-pass membrane protein</topology>
    </subcellularLocation>
</comment>
<keyword evidence="11" id="KW-1278">Translocase</keyword>
<sequence length="711" mass="79246">MKYAAYVAQVDESDCGVACLAMILKHYGSDYPIAKLRDLARTNQEGTNALALVKVAQKLGLATQAVQADLAILDDPEIKFPWIAHVVKDGVFLHYYVIFGADENQVYVADPDPKAGVHKMARADFEQEWSGVALLFEPSADYQAQAVTMTTLKDNFRLLKPFRGTLALTICWSILISVISIAGSLYLQMLIDDLIPRHRVTLLLIVSLGMIIAYLIYAILSYLRTMILMKVNMKVAGRINLDYLRSVLHLPLRFFMTRKTGEILSRFNDISKIIDALSSTVVTIFLDAGMLVLIGLFMAWQNGPLFLTTLISVPIYIVLVAIFNRRYTKLNYDQMESNARLNSSIIESIRGIETVKALNITDRLDEQIDQQFQSFLKQSYRYTQTETFQAAIKLFLQYGLTTVILLVGSLQVMRNQLALGQLMAFNMLLAFFIEPLQDIVNLQAKLKTAQVANQRLNEVLVIEPESSEGLALGDATLSLDVDQVSFAYTYGYPALRDVSLSIQPGEKLAIVGPSGSGKSTLAKLMVRFLTPDQGSIKVNQRDIRSLDLADLRRQVGYVPQRSQLFSGTIAQNLRLANPDLTLEELSRACRLTQIDADITKLPLGYDTLIDEESNTLSGGQVQRLAIARALLNHPQILILDESTSSLDPLTENELLQSLMALPMTIVLVSHRLNVTTHFDRVVVLDHGQVVQDGQPENLQQVAGLYQQLLGQ</sequence>
<dbReference type="InterPro" id="IPR036640">
    <property type="entry name" value="ABC1_TM_sf"/>
</dbReference>
<dbReference type="InterPro" id="IPR003439">
    <property type="entry name" value="ABC_transporter-like_ATP-bd"/>
</dbReference>
<dbReference type="Gene3D" id="3.90.70.10">
    <property type="entry name" value="Cysteine proteinases"/>
    <property type="match status" value="1"/>
</dbReference>
<feature type="transmembrane region" description="Helical" evidence="15">
    <location>
        <begin position="200"/>
        <end position="223"/>
    </location>
</feature>
<keyword evidence="8" id="KW-0788">Thiol protease</keyword>
<dbReference type="RefSeq" id="WP_056937598.1">
    <property type="nucleotide sequence ID" value="NZ_AZFN01000016.1"/>
</dbReference>
<dbReference type="Gene3D" id="3.40.50.300">
    <property type="entry name" value="P-loop containing nucleotide triphosphate hydrolases"/>
    <property type="match status" value="1"/>
</dbReference>
<comment type="caution">
    <text evidence="19">The sequence shown here is derived from an EMBL/GenBank/DDBJ whole genome shotgun (WGS) entry which is preliminary data.</text>
</comment>
<dbReference type="PROSITE" id="PS50929">
    <property type="entry name" value="ABC_TM1F"/>
    <property type="match status" value="1"/>
</dbReference>
<evidence type="ECO:0000256" key="13">
    <source>
        <dbReference type="ARBA" id="ARBA00023136"/>
    </source>
</evidence>